<keyword evidence="3" id="KW-1185">Reference proteome</keyword>
<evidence type="ECO:0000313" key="3">
    <source>
        <dbReference type="Proteomes" id="UP000298061"/>
    </source>
</evidence>
<protein>
    <submittedName>
        <fullName evidence="2">Uncharacterized protein</fullName>
    </submittedName>
</protein>
<sequence length="115" mass="12959">MLSTKNNHTTSKKRKLAAVSSNAAKKKASVTTEEQDEENMMNDGITEVKKLDSDGNTVKTYPLQCSHSVTTSDAEDIAEEVEEDDKAKLKHMKECWTLHMYVFFDPVLAITYVKD</sequence>
<name>A0A4Y9ZZG0_9AGAM</name>
<organism evidence="2 3">
    <name type="scientific">Hericium alpestre</name>
    <dbReference type="NCBI Taxonomy" id="135208"/>
    <lineage>
        <taxon>Eukaryota</taxon>
        <taxon>Fungi</taxon>
        <taxon>Dikarya</taxon>
        <taxon>Basidiomycota</taxon>
        <taxon>Agaricomycotina</taxon>
        <taxon>Agaricomycetes</taxon>
        <taxon>Russulales</taxon>
        <taxon>Hericiaceae</taxon>
        <taxon>Hericium</taxon>
    </lineage>
</organism>
<accession>A0A4Y9ZZG0</accession>
<proteinExistence type="predicted"/>
<reference evidence="2 3" key="1">
    <citation type="submission" date="2019-02" db="EMBL/GenBank/DDBJ databases">
        <title>Genome sequencing of the rare red list fungi Hericium alpestre (H. flagellum).</title>
        <authorList>
            <person name="Buettner E."/>
            <person name="Kellner H."/>
        </authorList>
    </citation>
    <scope>NUCLEOTIDE SEQUENCE [LARGE SCALE GENOMIC DNA]</scope>
    <source>
        <strain evidence="2 3">DSM 108284</strain>
    </source>
</reference>
<dbReference type="AlphaFoldDB" id="A0A4Y9ZZG0"/>
<dbReference type="Proteomes" id="UP000298061">
    <property type="component" value="Unassembled WGS sequence"/>
</dbReference>
<dbReference type="EMBL" id="SFCI01000594">
    <property type="protein sequence ID" value="TFY78899.1"/>
    <property type="molecule type" value="Genomic_DNA"/>
</dbReference>
<evidence type="ECO:0000256" key="1">
    <source>
        <dbReference type="SAM" id="MobiDB-lite"/>
    </source>
</evidence>
<evidence type="ECO:0000313" key="2">
    <source>
        <dbReference type="EMBL" id="TFY78899.1"/>
    </source>
</evidence>
<comment type="caution">
    <text evidence="2">The sequence shown here is derived from an EMBL/GenBank/DDBJ whole genome shotgun (WGS) entry which is preliminary data.</text>
</comment>
<gene>
    <name evidence="2" type="ORF">EWM64_g5110</name>
</gene>
<feature type="region of interest" description="Disordered" evidence="1">
    <location>
        <begin position="1"/>
        <end position="42"/>
    </location>
</feature>